<gene>
    <name evidence="2" type="ORF">PECUL_23A024730</name>
</gene>
<name>A0AAD1T5H6_PELCU</name>
<feature type="region of interest" description="Disordered" evidence="1">
    <location>
        <begin position="44"/>
        <end position="86"/>
    </location>
</feature>
<evidence type="ECO:0000313" key="2">
    <source>
        <dbReference type="EMBL" id="CAH2319027.1"/>
    </source>
</evidence>
<accession>A0AAD1T5H6</accession>
<keyword evidence="3" id="KW-1185">Reference proteome</keyword>
<dbReference type="Proteomes" id="UP001295444">
    <property type="component" value="Chromosome 10"/>
</dbReference>
<evidence type="ECO:0000256" key="1">
    <source>
        <dbReference type="SAM" id="MobiDB-lite"/>
    </source>
</evidence>
<sequence>MLRHHQIKYRWGPGHILHVTAGETSQVIHDLQEATRALGKLNLPLDSLTSTGTTSGPKHSFSRDAARAPEFVPLRPPAESYAAATT</sequence>
<dbReference type="EMBL" id="OW240921">
    <property type="protein sequence ID" value="CAH2319027.1"/>
    <property type="molecule type" value="Genomic_DNA"/>
</dbReference>
<proteinExistence type="predicted"/>
<protein>
    <submittedName>
        <fullName evidence="2">Uncharacterized protein</fullName>
    </submittedName>
</protein>
<evidence type="ECO:0000313" key="3">
    <source>
        <dbReference type="Proteomes" id="UP001295444"/>
    </source>
</evidence>
<dbReference type="AlphaFoldDB" id="A0AAD1T5H6"/>
<organism evidence="2 3">
    <name type="scientific">Pelobates cultripes</name>
    <name type="common">Western spadefoot toad</name>
    <dbReference type="NCBI Taxonomy" id="61616"/>
    <lineage>
        <taxon>Eukaryota</taxon>
        <taxon>Metazoa</taxon>
        <taxon>Chordata</taxon>
        <taxon>Craniata</taxon>
        <taxon>Vertebrata</taxon>
        <taxon>Euteleostomi</taxon>
        <taxon>Amphibia</taxon>
        <taxon>Batrachia</taxon>
        <taxon>Anura</taxon>
        <taxon>Pelobatoidea</taxon>
        <taxon>Pelobatidae</taxon>
        <taxon>Pelobates</taxon>
    </lineage>
</organism>
<reference evidence="2" key="1">
    <citation type="submission" date="2022-03" db="EMBL/GenBank/DDBJ databases">
        <authorList>
            <person name="Alioto T."/>
            <person name="Alioto T."/>
            <person name="Gomez Garrido J."/>
        </authorList>
    </citation>
    <scope>NUCLEOTIDE SEQUENCE</scope>
</reference>